<evidence type="ECO:0000313" key="1">
    <source>
        <dbReference type="EMBL" id="OHE90663.1"/>
    </source>
</evidence>
<evidence type="ECO:0008006" key="3">
    <source>
        <dbReference type="Google" id="ProtNLM"/>
    </source>
</evidence>
<dbReference type="PANTHER" id="PTHR42085">
    <property type="entry name" value="F-BOX DOMAIN-CONTAINING PROTEIN"/>
    <property type="match status" value="1"/>
</dbReference>
<comment type="caution">
    <text evidence="1">The sequence shown here is derived from an EMBL/GenBank/DDBJ whole genome shotgun (WGS) entry which is preliminary data.</text>
</comment>
<dbReference type="OrthoDB" id="2951834at2759"/>
<sequence length="233" mass="26957">MENPAHDADEVTCSPDPKLQTQAIIIPLRPPTAGPRSHRLDFLSLPYELRLDIYELLLLSPEPIIVSSSCRQLRVKVEPPEHQVVYLRAPRPRPRVVSLTHGKPHVQILHSCRQIEHEATPILYGRNNFVFGWRYRAMQRPLTDSIFRHLRLSTLLQLHSVTFRPDCNCDQWLKSPKSVKIRITSDLGCMHLTAREDHQQASWSIDKFLWQTVAEKSRVYAFCNTSTGERILI</sequence>
<evidence type="ECO:0000313" key="2">
    <source>
        <dbReference type="Proteomes" id="UP000176998"/>
    </source>
</evidence>
<dbReference type="PANTHER" id="PTHR42085:SF1">
    <property type="entry name" value="F-BOX DOMAIN-CONTAINING PROTEIN"/>
    <property type="match status" value="1"/>
</dbReference>
<dbReference type="AlphaFoldDB" id="A0A1G4ANP0"/>
<reference evidence="1 2" key="1">
    <citation type="submission" date="2016-09" db="EMBL/GenBank/DDBJ databases">
        <authorList>
            <person name="Capua I."/>
            <person name="De Benedictis P."/>
            <person name="Joannis T."/>
            <person name="Lombin L.H."/>
            <person name="Cattoli G."/>
        </authorList>
    </citation>
    <scope>NUCLEOTIDE SEQUENCE [LARGE SCALE GENOMIC DNA]</scope>
    <source>
        <strain evidence="1 2">IMI 309357</strain>
    </source>
</reference>
<organism evidence="1 2">
    <name type="scientific">Colletotrichum orchidophilum</name>
    <dbReference type="NCBI Taxonomy" id="1209926"/>
    <lineage>
        <taxon>Eukaryota</taxon>
        <taxon>Fungi</taxon>
        <taxon>Dikarya</taxon>
        <taxon>Ascomycota</taxon>
        <taxon>Pezizomycotina</taxon>
        <taxon>Sordariomycetes</taxon>
        <taxon>Hypocreomycetidae</taxon>
        <taxon>Glomerellales</taxon>
        <taxon>Glomerellaceae</taxon>
        <taxon>Colletotrichum</taxon>
    </lineage>
</organism>
<dbReference type="RefSeq" id="XP_022467839.1">
    <property type="nucleotide sequence ID" value="XM_022625663.1"/>
</dbReference>
<proteinExistence type="predicted"/>
<keyword evidence="2" id="KW-1185">Reference proteome</keyword>
<name>A0A1G4ANP0_9PEZI</name>
<dbReference type="InterPro" id="IPR038883">
    <property type="entry name" value="AN11006-like"/>
</dbReference>
<gene>
    <name evidence="1" type="ORF">CORC01_14052</name>
</gene>
<dbReference type="Proteomes" id="UP000176998">
    <property type="component" value="Unassembled WGS sequence"/>
</dbReference>
<protein>
    <recommendedName>
        <fullName evidence="3">F-box domain-containing protein</fullName>
    </recommendedName>
</protein>
<dbReference type="GeneID" id="34567173"/>
<accession>A0A1G4ANP0</accession>
<dbReference type="EMBL" id="MJBS01000233">
    <property type="protein sequence ID" value="OHE90663.1"/>
    <property type="molecule type" value="Genomic_DNA"/>
</dbReference>